<accession>A0A914CXB3</accession>
<dbReference type="Proteomes" id="UP000887540">
    <property type="component" value="Unplaced"/>
</dbReference>
<evidence type="ECO:0000313" key="2">
    <source>
        <dbReference type="WBParaSite" id="ACRNAN_scaffold1486.g24030.t1"/>
    </source>
</evidence>
<dbReference type="WBParaSite" id="ACRNAN_scaffold1486.g24030.t1">
    <property type="protein sequence ID" value="ACRNAN_scaffold1486.g24030.t1"/>
    <property type="gene ID" value="ACRNAN_scaffold1486.g24030"/>
</dbReference>
<reference evidence="2" key="1">
    <citation type="submission" date="2022-11" db="UniProtKB">
        <authorList>
            <consortium name="WormBaseParasite"/>
        </authorList>
    </citation>
    <scope>IDENTIFICATION</scope>
</reference>
<name>A0A914CXB3_9BILA</name>
<organism evidence="1 2">
    <name type="scientific">Acrobeloides nanus</name>
    <dbReference type="NCBI Taxonomy" id="290746"/>
    <lineage>
        <taxon>Eukaryota</taxon>
        <taxon>Metazoa</taxon>
        <taxon>Ecdysozoa</taxon>
        <taxon>Nematoda</taxon>
        <taxon>Chromadorea</taxon>
        <taxon>Rhabditida</taxon>
        <taxon>Tylenchina</taxon>
        <taxon>Cephalobomorpha</taxon>
        <taxon>Cephaloboidea</taxon>
        <taxon>Cephalobidae</taxon>
        <taxon>Acrobeloides</taxon>
    </lineage>
</organism>
<evidence type="ECO:0000313" key="1">
    <source>
        <dbReference type="Proteomes" id="UP000887540"/>
    </source>
</evidence>
<keyword evidence="1" id="KW-1185">Reference proteome</keyword>
<sequence>MYPTDASLQMANDDLGLTLGSDGENLGIGYVFIIVRDFMKKSICYTDPENHPTQSRVPDPESAKIQLQREFGFWIRILNPNSRWGSGATDIIFRLRTRS</sequence>
<dbReference type="AlphaFoldDB" id="A0A914CXB3"/>
<proteinExistence type="predicted"/>
<protein>
    <submittedName>
        <fullName evidence="2">Uncharacterized protein</fullName>
    </submittedName>
</protein>